<keyword evidence="3" id="KW-1185">Reference proteome</keyword>
<dbReference type="AlphaFoldDB" id="A0A397UUN3"/>
<protein>
    <submittedName>
        <fullName evidence="2">Uncharacterized protein</fullName>
    </submittedName>
</protein>
<feature type="compositionally biased region" description="Polar residues" evidence="1">
    <location>
        <begin position="1"/>
        <end position="24"/>
    </location>
</feature>
<dbReference type="EMBL" id="QKWP01000917">
    <property type="protein sequence ID" value="RIB13512.1"/>
    <property type="molecule type" value="Genomic_DNA"/>
</dbReference>
<reference evidence="2 3" key="1">
    <citation type="submission" date="2018-06" db="EMBL/GenBank/DDBJ databases">
        <title>Comparative genomics reveals the genomic features of Rhizophagus irregularis, R. cerebriforme, R. diaphanum and Gigaspora rosea, and their symbiotic lifestyle signature.</title>
        <authorList>
            <person name="Morin E."/>
            <person name="San Clemente H."/>
            <person name="Chen E.C.H."/>
            <person name="De La Providencia I."/>
            <person name="Hainaut M."/>
            <person name="Kuo A."/>
            <person name="Kohler A."/>
            <person name="Murat C."/>
            <person name="Tang N."/>
            <person name="Roy S."/>
            <person name="Loubradou J."/>
            <person name="Henrissat B."/>
            <person name="Grigoriev I.V."/>
            <person name="Corradi N."/>
            <person name="Roux C."/>
            <person name="Martin F.M."/>
        </authorList>
    </citation>
    <scope>NUCLEOTIDE SEQUENCE [LARGE SCALE GENOMIC DNA]</scope>
    <source>
        <strain evidence="2 3">DAOM 194757</strain>
    </source>
</reference>
<dbReference type="Proteomes" id="UP000266673">
    <property type="component" value="Unassembled WGS sequence"/>
</dbReference>
<gene>
    <name evidence="2" type="ORF">C2G38_2197653</name>
</gene>
<name>A0A397UUN3_9GLOM</name>
<feature type="region of interest" description="Disordered" evidence="1">
    <location>
        <begin position="1"/>
        <end position="35"/>
    </location>
</feature>
<evidence type="ECO:0000313" key="2">
    <source>
        <dbReference type="EMBL" id="RIB13512.1"/>
    </source>
</evidence>
<comment type="caution">
    <text evidence="2">The sequence shown here is derived from an EMBL/GenBank/DDBJ whole genome shotgun (WGS) entry which is preliminary data.</text>
</comment>
<sequence>MKQQETTTNKLVKTEQNNEQITTKNSKKLTKEPKTNLPLKIDKEFTKSYDESTKIDKRTHDELTEELAKNTIKQ</sequence>
<proteinExistence type="predicted"/>
<evidence type="ECO:0000313" key="3">
    <source>
        <dbReference type="Proteomes" id="UP000266673"/>
    </source>
</evidence>
<evidence type="ECO:0000256" key="1">
    <source>
        <dbReference type="SAM" id="MobiDB-lite"/>
    </source>
</evidence>
<organism evidence="2 3">
    <name type="scientific">Gigaspora rosea</name>
    <dbReference type="NCBI Taxonomy" id="44941"/>
    <lineage>
        <taxon>Eukaryota</taxon>
        <taxon>Fungi</taxon>
        <taxon>Fungi incertae sedis</taxon>
        <taxon>Mucoromycota</taxon>
        <taxon>Glomeromycotina</taxon>
        <taxon>Glomeromycetes</taxon>
        <taxon>Diversisporales</taxon>
        <taxon>Gigasporaceae</taxon>
        <taxon>Gigaspora</taxon>
    </lineage>
</organism>
<accession>A0A397UUN3</accession>